<dbReference type="Proteomes" id="UP000199527">
    <property type="component" value="Unassembled WGS sequence"/>
</dbReference>
<name>A0A1G8RFB3_9GAMM</name>
<dbReference type="OrthoDB" id="4045at2"/>
<dbReference type="PANTHER" id="PTHR30625:SF11">
    <property type="entry name" value="MOTA_TOLQ_EXBB PROTON CHANNEL DOMAIN-CONTAINING PROTEIN"/>
    <property type="match status" value="1"/>
</dbReference>
<evidence type="ECO:0000256" key="6">
    <source>
        <dbReference type="RuleBase" id="RU004057"/>
    </source>
</evidence>
<dbReference type="InterPro" id="IPR002898">
    <property type="entry name" value="MotA_ExbB_proton_chnl"/>
</dbReference>
<keyword evidence="11" id="KW-1185">Reference proteome</keyword>
<keyword evidence="6" id="KW-0653">Protein transport</keyword>
<organism evidence="10 11">
    <name type="scientific">Ferrimonas sediminum</name>
    <dbReference type="NCBI Taxonomy" id="718193"/>
    <lineage>
        <taxon>Bacteria</taxon>
        <taxon>Pseudomonadati</taxon>
        <taxon>Pseudomonadota</taxon>
        <taxon>Gammaproteobacteria</taxon>
        <taxon>Alteromonadales</taxon>
        <taxon>Ferrimonadaceae</taxon>
        <taxon>Ferrimonas</taxon>
    </lineage>
</organism>
<evidence type="ECO:0000256" key="7">
    <source>
        <dbReference type="SAM" id="Phobius"/>
    </source>
</evidence>
<dbReference type="RefSeq" id="WP_090364728.1">
    <property type="nucleotide sequence ID" value="NZ_FNEM01000005.1"/>
</dbReference>
<keyword evidence="4 7" id="KW-1133">Transmembrane helix</keyword>
<evidence type="ECO:0000313" key="11">
    <source>
        <dbReference type="Proteomes" id="UP000199527"/>
    </source>
</evidence>
<dbReference type="EMBL" id="FNEM01000005">
    <property type="protein sequence ID" value="SDJ15686.1"/>
    <property type="molecule type" value="Genomic_DNA"/>
</dbReference>
<evidence type="ECO:0000256" key="3">
    <source>
        <dbReference type="ARBA" id="ARBA00022692"/>
    </source>
</evidence>
<feature type="transmembrane region" description="Helical" evidence="7">
    <location>
        <begin position="400"/>
        <end position="420"/>
    </location>
</feature>
<evidence type="ECO:0000259" key="9">
    <source>
        <dbReference type="Pfam" id="PF01618"/>
    </source>
</evidence>
<evidence type="ECO:0000256" key="4">
    <source>
        <dbReference type="ARBA" id="ARBA00022989"/>
    </source>
</evidence>
<dbReference type="Pfam" id="PF01618">
    <property type="entry name" value="MotA_ExbB"/>
    <property type="match status" value="1"/>
</dbReference>
<sequence>MKKLISTAMVAAALSFSGAALSAEAPKAVSLDQLLNQVKTERQSDAKLNKKRESEFTSERADKAALLKKAKAQLAAEKQRGEDLVRRFSDNDQTINQLNKDLETAKGDLGEMFGVVRQVSNDTAGLIDASLISAQYPGREDLMFKLAQAKELPTIKELEELWISLQTEMTESGKVVSFNAPVTDSNGNVSEQKVTRVGPFTLLANGEYLSYNAETGTVLELPKQPEGFKVATVKRFLGAGAGETTDTFVDPSKGALLAVYTQKASLEEKFHQGGTVGYIIAALLAFGLLIAVWKVVSLTATSAKIRSQIKNVDNPGNNPLGRILKVYKENTNVDVETLELKIDEAILKETPKIERGVPLIKVLAAIAPMLGLLGTVTGMIKTFENITLFGTGDPKIMAGGISMALVTTVLGLIAALPLILTHALVAGRARAVVDVLEEQSAGIVAAHAETRSK</sequence>
<feature type="transmembrane region" description="Helical" evidence="7">
    <location>
        <begin position="276"/>
        <end position="296"/>
    </location>
</feature>
<dbReference type="InterPro" id="IPR050790">
    <property type="entry name" value="ExbB/TolQ_transport"/>
</dbReference>
<dbReference type="GO" id="GO:0017038">
    <property type="term" value="P:protein import"/>
    <property type="evidence" value="ECO:0007669"/>
    <property type="project" value="TreeGrafter"/>
</dbReference>
<dbReference type="AlphaFoldDB" id="A0A1G8RFB3"/>
<keyword evidence="8" id="KW-0732">Signal</keyword>
<evidence type="ECO:0000256" key="2">
    <source>
        <dbReference type="ARBA" id="ARBA00022475"/>
    </source>
</evidence>
<keyword evidence="6" id="KW-0813">Transport</keyword>
<dbReference type="GO" id="GO:0005886">
    <property type="term" value="C:plasma membrane"/>
    <property type="evidence" value="ECO:0007669"/>
    <property type="project" value="UniProtKB-SubCell"/>
</dbReference>
<comment type="subcellular location">
    <subcellularLocation>
        <location evidence="1">Cell membrane</location>
        <topology evidence="1">Multi-pass membrane protein</topology>
    </subcellularLocation>
    <subcellularLocation>
        <location evidence="6">Membrane</location>
        <topology evidence="6">Multi-pass membrane protein</topology>
    </subcellularLocation>
</comment>
<protein>
    <submittedName>
        <fullName evidence="10">Outer membrane transport energization protein ExbB</fullName>
    </submittedName>
</protein>
<dbReference type="PIRSF" id="PIRSF037714">
    <property type="entry name" value="TolR"/>
    <property type="match status" value="1"/>
</dbReference>
<evidence type="ECO:0000313" key="10">
    <source>
        <dbReference type="EMBL" id="SDJ15686.1"/>
    </source>
</evidence>
<comment type="similarity">
    <text evidence="6">Belongs to the exbB/tolQ family.</text>
</comment>
<dbReference type="PANTHER" id="PTHR30625">
    <property type="entry name" value="PROTEIN TOLQ"/>
    <property type="match status" value="1"/>
</dbReference>
<keyword evidence="2" id="KW-1003">Cell membrane</keyword>
<evidence type="ECO:0000256" key="5">
    <source>
        <dbReference type="ARBA" id="ARBA00023136"/>
    </source>
</evidence>
<evidence type="ECO:0000256" key="8">
    <source>
        <dbReference type="SAM" id="SignalP"/>
    </source>
</evidence>
<keyword evidence="5 7" id="KW-0472">Membrane</keyword>
<dbReference type="InterPro" id="IPR017270">
    <property type="entry name" value="MotA/TolQ/ExbB-rel"/>
</dbReference>
<proteinExistence type="inferred from homology"/>
<gene>
    <name evidence="10" type="ORF">SAMN04488540_105158</name>
</gene>
<feature type="domain" description="MotA/TolQ/ExbB proton channel" evidence="9">
    <location>
        <begin position="319"/>
        <end position="437"/>
    </location>
</feature>
<reference evidence="11" key="1">
    <citation type="submission" date="2016-10" db="EMBL/GenBank/DDBJ databases">
        <authorList>
            <person name="Varghese N."/>
            <person name="Submissions S."/>
        </authorList>
    </citation>
    <scope>NUCLEOTIDE SEQUENCE [LARGE SCALE GENOMIC DNA]</scope>
    <source>
        <strain evidence="11">DSM 23317</strain>
    </source>
</reference>
<feature type="signal peptide" evidence="8">
    <location>
        <begin position="1"/>
        <end position="22"/>
    </location>
</feature>
<keyword evidence="3 7" id="KW-0812">Transmembrane</keyword>
<feature type="transmembrane region" description="Helical" evidence="7">
    <location>
        <begin position="362"/>
        <end position="380"/>
    </location>
</feature>
<feature type="chain" id="PRO_5011478355" evidence="8">
    <location>
        <begin position="23"/>
        <end position="453"/>
    </location>
</feature>
<evidence type="ECO:0000256" key="1">
    <source>
        <dbReference type="ARBA" id="ARBA00004651"/>
    </source>
</evidence>
<accession>A0A1G8RFB3</accession>